<accession>A0A7I8L1Q8</accession>
<sequence length="52" mass="5757">MADGSFRCRKAVLNAGSGYDTGRRRGGGGRQCWRRRKADLVRETDLGQAVPF</sequence>
<gene>
    <name evidence="1" type="ORF">SI8410_10014657</name>
</gene>
<protein>
    <submittedName>
        <fullName evidence="1">Uncharacterized protein</fullName>
    </submittedName>
</protein>
<keyword evidence="2" id="KW-1185">Reference proteome</keyword>
<evidence type="ECO:0000313" key="2">
    <source>
        <dbReference type="Proteomes" id="UP000663760"/>
    </source>
</evidence>
<name>A0A7I8L1Q8_SPIIN</name>
<reference evidence="1" key="1">
    <citation type="submission" date="2020-02" db="EMBL/GenBank/DDBJ databases">
        <authorList>
            <person name="Scholz U."/>
            <person name="Mascher M."/>
            <person name="Fiebig A."/>
        </authorList>
    </citation>
    <scope>NUCLEOTIDE SEQUENCE</scope>
</reference>
<dbReference type="EMBL" id="LR746273">
    <property type="protein sequence ID" value="CAA7403979.1"/>
    <property type="molecule type" value="Genomic_DNA"/>
</dbReference>
<dbReference type="AlphaFoldDB" id="A0A7I8L1Q8"/>
<evidence type="ECO:0000313" key="1">
    <source>
        <dbReference type="EMBL" id="CAA7403979.1"/>
    </source>
</evidence>
<organism evidence="1 2">
    <name type="scientific">Spirodela intermedia</name>
    <name type="common">Intermediate duckweed</name>
    <dbReference type="NCBI Taxonomy" id="51605"/>
    <lineage>
        <taxon>Eukaryota</taxon>
        <taxon>Viridiplantae</taxon>
        <taxon>Streptophyta</taxon>
        <taxon>Embryophyta</taxon>
        <taxon>Tracheophyta</taxon>
        <taxon>Spermatophyta</taxon>
        <taxon>Magnoliopsida</taxon>
        <taxon>Liliopsida</taxon>
        <taxon>Araceae</taxon>
        <taxon>Lemnoideae</taxon>
        <taxon>Spirodela</taxon>
    </lineage>
</organism>
<proteinExistence type="predicted"/>
<dbReference type="Proteomes" id="UP000663760">
    <property type="component" value="Chromosome 10"/>
</dbReference>